<accession>A0A4Q2D1Z9</accession>
<reference evidence="3 4" key="1">
    <citation type="submission" date="2019-01" db="EMBL/GenBank/DDBJ databases">
        <title>Draft genome sequence of Psathyrella aberdarensis IHI B618.</title>
        <authorList>
            <person name="Buettner E."/>
            <person name="Kellner H."/>
        </authorList>
    </citation>
    <scope>NUCLEOTIDE SEQUENCE [LARGE SCALE GENOMIC DNA]</scope>
    <source>
        <strain evidence="3 4">IHI B618</strain>
    </source>
</reference>
<evidence type="ECO:0000256" key="2">
    <source>
        <dbReference type="SAM" id="MobiDB-lite"/>
    </source>
</evidence>
<keyword evidence="1" id="KW-0175">Coiled coil</keyword>
<feature type="compositionally biased region" description="Acidic residues" evidence="2">
    <location>
        <begin position="341"/>
        <end position="353"/>
    </location>
</feature>
<gene>
    <name evidence="3" type="ORF">EST38_g13690</name>
</gene>
<evidence type="ECO:0000313" key="4">
    <source>
        <dbReference type="Proteomes" id="UP000290288"/>
    </source>
</evidence>
<sequence>MLKNNYKQAVDIITSKTPLLDSLLAAMKVGKEPTEDVHRVAYVELLQELRSARDVADGKTSNFLNAIPEDYNINGGATTYTTELSSTRRLETQRKAAREKVERVTQEVVAMEAKLNITSRWDSSMPEYLNALQYMAERRYRKALDNLERLVVQRLFELHRLNVSGIGYRARSLLAKAMRTRSKAIRNAVERYNAAAKELSPPKEVLDWKRIAEFNFVEEFSVLREARQDIRKERWSDGEVRETMKLHQRIKRAHEERDRLNIEVKEDLIASGEWHLYGAILDFCTRRERVNCSLVKTLREITAIDGYTGKKDLLGVRIGSKGKGRGQDASVNGEGGSGNDSDGDHEGDEEEEAQMGGIVDFISELSTS</sequence>
<dbReference type="OrthoDB" id="2676448at2759"/>
<protein>
    <submittedName>
        <fullName evidence="3">Uncharacterized protein</fullName>
    </submittedName>
</protein>
<proteinExistence type="predicted"/>
<dbReference type="EMBL" id="SDEE01001377">
    <property type="protein sequence ID" value="RXW12165.1"/>
    <property type="molecule type" value="Genomic_DNA"/>
</dbReference>
<comment type="caution">
    <text evidence="3">The sequence shown here is derived from an EMBL/GenBank/DDBJ whole genome shotgun (WGS) entry which is preliminary data.</text>
</comment>
<name>A0A4Q2D1Z9_9AGAR</name>
<feature type="region of interest" description="Disordered" evidence="2">
    <location>
        <begin position="321"/>
        <end position="359"/>
    </location>
</feature>
<feature type="coiled-coil region" evidence="1">
    <location>
        <begin position="87"/>
        <end position="114"/>
    </location>
</feature>
<evidence type="ECO:0000256" key="1">
    <source>
        <dbReference type="SAM" id="Coils"/>
    </source>
</evidence>
<dbReference type="AlphaFoldDB" id="A0A4Q2D1Z9"/>
<keyword evidence="4" id="KW-1185">Reference proteome</keyword>
<evidence type="ECO:0000313" key="3">
    <source>
        <dbReference type="EMBL" id="RXW12165.1"/>
    </source>
</evidence>
<organism evidence="3 4">
    <name type="scientific">Candolleomyces aberdarensis</name>
    <dbReference type="NCBI Taxonomy" id="2316362"/>
    <lineage>
        <taxon>Eukaryota</taxon>
        <taxon>Fungi</taxon>
        <taxon>Dikarya</taxon>
        <taxon>Basidiomycota</taxon>
        <taxon>Agaricomycotina</taxon>
        <taxon>Agaricomycetes</taxon>
        <taxon>Agaricomycetidae</taxon>
        <taxon>Agaricales</taxon>
        <taxon>Agaricineae</taxon>
        <taxon>Psathyrellaceae</taxon>
        <taxon>Candolleomyces</taxon>
    </lineage>
</organism>
<dbReference type="Proteomes" id="UP000290288">
    <property type="component" value="Unassembled WGS sequence"/>
</dbReference>
<dbReference type="STRING" id="2316362.A0A4Q2D1Z9"/>